<name>A0ABT0I356_9LACO</name>
<keyword evidence="3" id="KW-0788">Thiol protease</keyword>
<proteinExistence type="predicted"/>
<dbReference type="Proteomes" id="UP001522905">
    <property type="component" value="Unassembled WGS sequence"/>
</dbReference>
<evidence type="ECO:0000256" key="3">
    <source>
        <dbReference type="ARBA" id="ARBA00022807"/>
    </source>
</evidence>
<accession>A0ABT0I356</accession>
<dbReference type="EMBL" id="JAJIAO010000008">
    <property type="protein sequence ID" value="MCK8625129.1"/>
    <property type="molecule type" value="Genomic_DNA"/>
</dbReference>
<evidence type="ECO:0000256" key="1">
    <source>
        <dbReference type="ARBA" id="ARBA00022670"/>
    </source>
</evidence>
<dbReference type="SUPFAM" id="SSF63817">
    <property type="entry name" value="Sortase"/>
    <property type="match status" value="1"/>
</dbReference>
<organism evidence="4 5">
    <name type="scientific">Apilactobacillus xinyiensis</name>
    <dbReference type="NCBI Taxonomy" id="2841032"/>
    <lineage>
        <taxon>Bacteria</taxon>
        <taxon>Bacillati</taxon>
        <taxon>Bacillota</taxon>
        <taxon>Bacilli</taxon>
        <taxon>Lactobacillales</taxon>
        <taxon>Lactobacillaceae</taxon>
        <taxon>Apilactobacillus</taxon>
    </lineage>
</organism>
<keyword evidence="2" id="KW-0378">Hydrolase</keyword>
<dbReference type="Gene3D" id="2.40.260.10">
    <property type="entry name" value="Sortase"/>
    <property type="match status" value="1"/>
</dbReference>
<protein>
    <submittedName>
        <fullName evidence="4">Class A sortase</fullName>
    </submittedName>
</protein>
<evidence type="ECO:0000313" key="5">
    <source>
        <dbReference type="Proteomes" id="UP001522905"/>
    </source>
</evidence>
<dbReference type="RefSeq" id="WP_248601880.1">
    <property type="nucleotide sequence ID" value="NZ_BPLM01000024.1"/>
</dbReference>
<keyword evidence="5" id="KW-1185">Reference proteome</keyword>
<reference evidence="4 5" key="1">
    <citation type="submission" date="2021-11" db="EMBL/GenBank/DDBJ databases">
        <title>Comparative genomics of bee honey and flower isolates.</title>
        <authorList>
            <person name="Bechtner J.D."/>
            <person name="Gallus M.K."/>
            <person name="Ehrmann M."/>
        </authorList>
    </citation>
    <scope>NUCLEOTIDE SEQUENCE [LARGE SCALE GENOMIC DNA]</scope>
    <source>
        <strain evidence="4 5">M161</strain>
    </source>
</reference>
<comment type="caution">
    <text evidence="4">The sequence shown here is derived from an EMBL/GenBank/DDBJ whole genome shotgun (WGS) entry which is preliminary data.</text>
</comment>
<gene>
    <name evidence="4" type="ORF">LNP07_06330</name>
</gene>
<dbReference type="InterPro" id="IPR005754">
    <property type="entry name" value="Sortase"/>
</dbReference>
<dbReference type="Pfam" id="PF04203">
    <property type="entry name" value="Sortase"/>
    <property type="match status" value="1"/>
</dbReference>
<dbReference type="CDD" id="cd06165">
    <property type="entry name" value="Sortase_A"/>
    <property type="match status" value="1"/>
</dbReference>
<dbReference type="InterPro" id="IPR042007">
    <property type="entry name" value="Sortase_A"/>
</dbReference>
<sequence length="218" mass="24538">MKKFLKIVLCILLMIIAIVLIFNSQISNLMTQSYHPKIDKTVIQKNINKPADFDFSKTKSVDFSRVIKAKLNQSHIKVVGKVIIPQIGINLPIGKGIDNNTLSLAAGTMRADQKMGVGNYPLAGHHMEDKKVLFSPLYYKAKVGQYVYLTNMNNIYKYRIYQKKFIKATDLSVIKNTKNKIVTLITCDATGIGRLMVRGSLVDTTSYTKSNVDKIYAQ</sequence>
<evidence type="ECO:0000256" key="2">
    <source>
        <dbReference type="ARBA" id="ARBA00022801"/>
    </source>
</evidence>
<keyword evidence="1" id="KW-0645">Protease</keyword>
<dbReference type="InterPro" id="IPR023365">
    <property type="entry name" value="Sortase_dom-sf"/>
</dbReference>
<dbReference type="NCBIfam" id="TIGR01076">
    <property type="entry name" value="sortase_fam"/>
    <property type="match status" value="1"/>
</dbReference>
<evidence type="ECO:0000313" key="4">
    <source>
        <dbReference type="EMBL" id="MCK8625129.1"/>
    </source>
</evidence>